<dbReference type="EMBL" id="JAYGIM010000001">
    <property type="protein sequence ID" value="MEA5425143.1"/>
    <property type="molecule type" value="Genomic_DNA"/>
</dbReference>
<evidence type="ECO:0000313" key="3">
    <source>
        <dbReference type="EMBL" id="MEA5425143.1"/>
    </source>
</evidence>
<dbReference type="CDD" id="cd03398">
    <property type="entry name" value="PAP2_haloperoxidase"/>
    <property type="match status" value="1"/>
</dbReference>
<feature type="transmembrane region" description="Helical" evidence="1">
    <location>
        <begin position="20"/>
        <end position="37"/>
    </location>
</feature>
<keyword evidence="4" id="KW-1185">Reference proteome</keyword>
<keyword evidence="3" id="KW-0560">Oxidoreductase</keyword>
<dbReference type="InterPro" id="IPR052559">
    <property type="entry name" value="V-haloperoxidase"/>
</dbReference>
<dbReference type="GO" id="GO:0004601">
    <property type="term" value="F:peroxidase activity"/>
    <property type="evidence" value="ECO:0007669"/>
    <property type="project" value="UniProtKB-KW"/>
</dbReference>
<feature type="domain" description="Phosphatidic acid phosphatase type 2/haloperoxidase" evidence="2">
    <location>
        <begin position="342"/>
        <end position="466"/>
    </location>
</feature>
<dbReference type="PANTHER" id="PTHR34599">
    <property type="entry name" value="PEROXIDASE-RELATED"/>
    <property type="match status" value="1"/>
</dbReference>
<keyword evidence="3" id="KW-0575">Peroxidase</keyword>
<keyword evidence="1" id="KW-0472">Membrane</keyword>
<protein>
    <submittedName>
        <fullName evidence="3">Vanadium-dependent haloperoxidase</fullName>
        <ecNumber evidence="3">1.11.1.-</ecNumber>
    </submittedName>
</protein>
<keyword evidence="1" id="KW-0812">Transmembrane</keyword>
<keyword evidence="1" id="KW-1133">Transmembrane helix</keyword>
<comment type="caution">
    <text evidence="3">The sequence shown here is derived from an EMBL/GenBank/DDBJ whole genome shotgun (WGS) entry which is preliminary data.</text>
</comment>
<dbReference type="InterPro" id="IPR000326">
    <property type="entry name" value="PAP2/HPO"/>
</dbReference>
<dbReference type="PANTHER" id="PTHR34599:SF1">
    <property type="entry name" value="PHOSPHATIDIC ACID PHOSPHATASE TYPE 2_HALOPEROXIDASE DOMAIN-CONTAINING PROTEIN"/>
    <property type="match status" value="1"/>
</dbReference>
<evidence type="ECO:0000313" key="4">
    <source>
        <dbReference type="Proteomes" id="UP001302222"/>
    </source>
</evidence>
<dbReference type="RefSeq" id="WP_323255057.1">
    <property type="nucleotide sequence ID" value="NZ_JAYGIM010000001.1"/>
</dbReference>
<dbReference type="EC" id="1.11.1.-" evidence="3"/>
<dbReference type="InterPro" id="IPR036938">
    <property type="entry name" value="PAP2/HPO_sf"/>
</dbReference>
<dbReference type="Gene3D" id="1.10.606.20">
    <property type="match status" value="1"/>
</dbReference>
<evidence type="ECO:0000256" key="1">
    <source>
        <dbReference type="SAM" id="Phobius"/>
    </source>
</evidence>
<organism evidence="3 4">
    <name type="scientific">Arcicella lustrica</name>
    <dbReference type="NCBI Taxonomy" id="2984196"/>
    <lineage>
        <taxon>Bacteria</taxon>
        <taxon>Pseudomonadati</taxon>
        <taxon>Bacteroidota</taxon>
        <taxon>Cytophagia</taxon>
        <taxon>Cytophagales</taxon>
        <taxon>Flectobacillaceae</taxon>
        <taxon>Arcicella</taxon>
    </lineage>
</organism>
<evidence type="ECO:0000259" key="2">
    <source>
        <dbReference type="Pfam" id="PF01569"/>
    </source>
</evidence>
<proteinExistence type="predicted"/>
<sequence>MKKNIVFNKGLLDVFFEKNMLRTSVFMSIIILSLYFLSINKSEASFSEIRYFSLNVPKYIPKNEFVSSEVALKWGEMSLKTMKNTPGGSPTYGSRSLGYLGLTMYECVVAGEAKKKSLVGTLKGLAELPKPEKGQVYNWALSLNAGQAFLLKKLYKQSAPKNISRIDSLEEAIYQNELKTTDGKVAERSKLFGQAIAEAIFEWSKTDGGHEGYKRNFDSTYKVPVGKGLWKAPTRGQSAVAMPLHPYWGKNRTFSPTNSVLPIPEMIKYDFKPDSKYYAYMYEVYTKRKTLTQEEKEIANWWGDDPSQTFSPPGHSYNLANLAVKTAKPDLFKAAETYAKVGMAVADAFINCWKIKFIYNAERPYSFIYYNIDRNWDLYWPEPPFPAYYSGHAVQSAATATVLTELYGTSFKFIDDSHVGRPKDLERSVEYKARSFNSFWAAAEESAMSRLYGGIHTRQDNEVGLVEGKKIGKNINSLPWNIIKK</sequence>
<gene>
    <name evidence="3" type="ORF">VB798_01075</name>
</gene>
<reference evidence="3 4" key="1">
    <citation type="submission" date="2023-12" db="EMBL/GenBank/DDBJ databases">
        <title>Novel species of the genus Arcicella isolated from rivers.</title>
        <authorList>
            <person name="Lu H."/>
        </authorList>
    </citation>
    <scope>NUCLEOTIDE SEQUENCE [LARGE SCALE GENOMIC DNA]</scope>
    <source>
        <strain evidence="3 4">DC25W</strain>
    </source>
</reference>
<name>A0ABU5SCY1_9BACT</name>
<accession>A0ABU5SCY1</accession>
<dbReference type="SUPFAM" id="SSF48317">
    <property type="entry name" value="Acid phosphatase/Vanadium-dependent haloperoxidase"/>
    <property type="match status" value="1"/>
</dbReference>
<dbReference type="Proteomes" id="UP001302222">
    <property type="component" value="Unassembled WGS sequence"/>
</dbReference>
<dbReference type="Pfam" id="PF01569">
    <property type="entry name" value="PAP2"/>
    <property type="match status" value="1"/>
</dbReference>